<accession>A0AAD4HRL9</accession>
<feature type="non-terminal residue" evidence="1">
    <location>
        <position position="1"/>
    </location>
</feature>
<proteinExistence type="predicted"/>
<evidence type="ECO:0000313" key="1">
    <source>
        <dbReference type="EMBL" id="KAG1906237.1"/>
    </source>
</evidence>
<protein>
    <submittedName>
        <fullName evidence="1">Uncharacterized protein</fullName>
    </submittedName>
</protein>
<sequence>LVNEITTLHRHAEAHFSGKYRKWANQHSFKSMLPGDVKARKENAAQQRINAHLTEHKAKRVVPYSDKLFRQAAIEWLVATDQVCR</sequence>
<reference evidence="1" key="1">
    <citation type="journal article" date="2020" name="New Phytol.">
        <title>Comparative genomics reveals dynamic genome evolution in host specialist ectomycorrhizal fungi.</title>
        <authorList>
            <person name="Lofgren L.A."/>
            <person name="Nguyen N.H."/>
            <person name="Vilgalys R."/>
            <person name="Ruytinx J."/>
            <person name="Liao H.L."/>
            <person name="Branco S."/>
            <person name="Kuo A."/>
            <person name="LaButti K."/>
            <person name="Lipzen A."/>
            <person name="Andreopoulos W."/>
            <person name="Pangilinan J."/>
            <person name="Riley R."/>
            <person name="Hundley H."/>
            <person name="Na H."/>
            <person name="Barry K."/>
            <person name="Grigoriev I.V."/>
            <person name="Stajich J.E."/>
            <person name="Kennedy P.G."/>
        </authorList>
    </citation>
    <scope>NUCLEOTIDE SEQUENCE</scope>
    <source>
        <strain evidence="1">FC203</strain>
    </source>
</reference>
<dbReference type="EMBL" id="JABBWK010000005">
    <property type="protein sequence ID" value="KAG1906237.1"/>
    <property type="molecule type" value="Genomic_DNA"/>
</dbReference>
<dbReference type="AlphaFoldDB" id="A0AAD4HRL9"/>
<keyword evidence="2" id="KW-1185">Reference proteome</keyword>
<gene>
    <name evidence="1" type="ORF">F5891DRAFT_942271</name>
</gene>
<dbReference type="Proteomes" id="UP001195769">
    <property type="component" value="Unassembled WGS sequence"/>
</dbReference>
<organism evidence="1 2">
    <name type="scientific">Suillus fuscotomentosus</name>
    <dbReference type="NCBI Taxonomy" id="1912939"/>
    <lineage>
        <taxon>Eukaryota</taxon>
        <taxon>Fungi</taxon>
        <taxon>Dikarya</taxon>
        <taxon>Basidiomycota</taxon>
        <taxon>Agaricomycotina</taxon>
        <taxon>Agaricomycetes</taxon>
        <taxon>Agaricomycetidae</taxon>
        <taxon>Boletales</taxon>
        <taxon>Suillineae</taxon>
        <taxon>Suillaceae</taxon>
        <taxon>Suillus</taxon>
    </lineage>
</organism>
<dbReference type="RefSeq" id="XP_041231812.1">
    <property type="nucleotide sequence ID" value="XM_041374403.1"/>
</dbReference>
<dbReference type="GeneID" id="64668701"/>
<comment type="caution">
    <text evidence="1">The sequence shown here is derived from an EMBL/GenBank/DDBJ whole genome shotgun (WGS) entry which is preliminary data.</text>
</comment>
<name>A0AAD4HRL9_9AGAM</name>
<evidence type="ECO:0000313" key="2">
    <source>
        <dbReference type="Proteomes" id="UP001195769"/>
    </source>
</evidence>